<gene>
    <name evidence="2" type="ORF">Pmar_PMAR009605</name>
</gene>
<feature type="compositionally biased region" description="Polar residues" evidence="1">
    <location>
        <begin position="1"/>
        <end position="16"/>
    </location>
</feature>
<name>C5KI98_PERM5</name>
<accession>C5KI98</accession>
<dbReference type="GeneID" id="9060555"/>
<feature type="region of interest" description="Disordered" evidence="1">
    <location>
        <begin position="1"/>
        <end position="118"/>
    </location>
</feature>
<dbReference type="RefSeq" id="XP_002783999.1">
    <property type="nucleotide sequence ID" value="XM_002783953.1"/>
</dbReference>
<organism evidence="3">
    <name type="scientific">Perkinsus marinus (strain ATCC 50983 / TXsc)</name>
    <dbReference type="NCBI Taxonomy" id="423536"/>
    <lineage>
        <taxon>Eukaryota</taxon>
        <taxon>Sar</taxon>
        <taxon>Alveolata</taxon>
        <taxon>Perkinsozoa</taxon>
        <taxon>Perkinsea</taxon>
        <taxon>Perkinsida</taxon>
        <taxon>Perkinsidae</taxon>
        <taxon>Perkinsus</taxon>
    </lineage>
</organism>
<dbReference type="Proteomes" id="UP000007800">
    <property type="component" value="Unassembled WGS sequence"/>
</dbReference>
<feature type="compositionally biased region" description="Polar residues" evidence="1">
    <location>
        <begin position="48"/>
        <end position="62"/>
    </location>
</feature>
<dbReference type="AlphaFoldDB" id="C5KI98"/>
<sequence>MTESNNSNLAPDSNISVPVVEEGSGKPTVESTTEVSSPVKPDAKSDAKSGSTATGAVEATSTEMKDEVSNEGDHRREQRPRVSLVVPDATGGSDVSTHKPLKHPNRLMPKGLSTLGDEMPQYTRSVTTASGSQSGWNATKRGWNAKKDRSKILGRAMTHQVGSNYDRELHWLKP</sequence>
<protein>
    <submittedName>
        <fullName evidence="2">Uncharacterized protein</fullName>
    </submittedName>
</protein>
<proteinExistence type="predicted"/>
<keyword evidence="3" id="KW-1185">Reference proteome</keyword>
<evidence type="ECO:0000313" key="2">
    <source>
        <dbReference type="EMBL" id="EER15795.1"/>
    </source>
</evidence>
<dbReference type="InParanoid" id="C5KI98"/>
<reference evidence="2 3" key="1">
    <citation type="submission" date="2008-07" db="EMBL/GenBank/DDBJ databases">
        <authorList>
            <person name="El-Sayed N."/>
            <person name="Caler E."/>
            <person name="Inman J."/>
            <person name="Amedeo P."/>
            <person name="Hass B."/>
            <person name="Wortman J."/>
        </authorList>
    </citation>
    <scope>NUCLEOTIDE SEQUENCE [LARGE SCALE GENOMIC DNA]</scope>
    <source>
        <strain evidence="3">ATCC 50983 / TXsc</strain>
    </source>
</reference>
<evidence type="ECO:0000256" key="1">
    <source>
        <dbReference type="SAM" id="MobiDB-lite"/>
    </source>
</evidence>
<dbReference type="EMBL" id="GG673110">
    <property type="protein sequence ID" value="EER15795.1"/>
    <property type="molecule type" value="Genomic_DNA"/>
</dbReference>
<evidence type="ECO:0000313" key="3">
    <source>
        <dbReference type="Proteomes" id="UP000007800"/>
    </source>
</evidence>
<feature type="compositionally biased region" description="Basic and acidic residues" evidence="1">
    <location>
        <begin position="63"/>
        <end position="80"/>
    </location>
</feature>